<sequence>METVFHSLFILLSFVAISHTQPLLAGSFPISPNFAAVFNFGDSNSDTGELTSGLGFRLPPPNGQSFVFKPPSTGRFCDGRLIVDFLMEAIGRPYLRPYLDSVSTQSYLRGCNFAAGGSTIQKANAASFSPFGFGVQVAQFVTFKYKVLQLIQQDKTLENLPSEDHFKNGLYMFDIGQNDIAGAIYGKTVDQAAAVIPTIINTFKDGINTILGRGCEKLLDTQHRTNWVFSSDGVNIRERETKSLVVSLATTKLPSSSIYSFRVLSEILLNNIVMLISRFDQSIMVCCGTGGPPLNYNDQINCGSTGTSNGTTVTSNACNDSSKYVNWDGIHYTEAANRFVSQKILSGTYSQTVSS</sequence>
<dbReference type="GO" id="GO:0016788">
    <property type="term" value="F:hydrolase activity, acting on ester bonds"/>
    <property type="evidence" value="ECO:0007669"/>
    <property type="project" value="InterPro"/>
</dbReference>
<evidence type="ECO:0000313" key="5">
    <source>
        <dbReference type="Proteomes" id="UP000032141"/>
    </source>
</evidence>
<dbReference type="EnsemblPlants" id="Bo1g151750.1">
    <property type="protein sequence ID" value="Bo1g151750.1"/>
    <property type="gene ID" value="Bo1g151750"/>
</dbReference>
<keyword evidence="5" id="KW-1185">Reference proteome</keyword>
<dbReference type="HOGENOM" id="CLU_015101_2_0_1"/>
<dbReference type="Gramene" id="Bo1g151750.1">
    <property type="protein sequence ID" value="Bo1g151750.1"/>
    <property type="gene ID" value="Bo1g151750"/>
</dbReference>
<protein>
    <submittedName>
        <fullName evidence="4">Uncharacterized protein</fullName>
    </submittedName>
</protein>
<comment type="similarity">
    <text evidence="1">Belongs to the 'GDSL' lipolytic enzyme family.</text>
</comment>
<dbReference type="Proteomes" id="UP000032141">
    <property type="component" value="Chromosome C1"/>
</dbReference>
<proteinExistence type="inferred from homology"/>
<dbReference type="eggNOG" id="ENOG502QRTJ">
    <property type="taxonomic scope" value="Eukaryota"/>
</dbReference>
<dbReference type="InterPro" id="IPR036514">
    <property type="entry name" value="SGNH_hydro_sf"/>
</dbReference>
<dbReference type="Gene3D" id="3.40.50.1110">
    <property type="entry name" value="SGNH hydrolase"/>
    <property type="match status" value="2"/>
</dbReference>
<dbReference type="OMA" id="QFVTFKY"/>
<keyword evidence="2" id="KW-0325">Glycoprotein</keyword>
<dbReference type="PANTHER" id="PTHR22835">
    <property type="entry name" value="ZINC FINGER FYVE DOMAIN CONTAINING PROTEIN"/>
    <property type="match status" value="1"/>
</dbReference>
<dbReference type="AlphaFoldDB" id="A0A0D3AFJ7"/>
<accession>A0A0D3AFJ7</accession>
<dbReference type="InterPro" id="IPR001087">
    <property type="entry name" value="GDSL"/>
</dbReference>
<evidence type="ECO:0000256" key="1">
    <source>
        <dbReference type="ARBA" id="ARBA00008668"/>
    </source>
</evidence>
<reference evidence="4" key="2">
    <citation type="submission" date="2015-03" db="UniProtKB">
        <authorList>
            <consortium name="EnsemblPlants"/>
        </authorList>
    </citation>
    <scope>IDENTIFICATION</scope>
</reference>
<evidence type="ECO:0000256" key="3">
    <source>
        <dbReference type="SAM" id="SignalP"/>
    </source>
</evidence>
<dbReference type="Pfam" id="PF00657">
    <property type="entry name" value="Lipase_GDSL"/>
    <property type="match status" value="1"/>
</dbReference>
<keyword evidence="3" id="KW-0732">Signal</keyword>
<reference evidence="4 5" key="1">
    <citation type="journal article" date="2014" name="Genome Biol.">
        <title>Transcriptome and methylome profiling reveals relics of genome dominance in the mesopolyploid Brassica oleracea.</title>
        <authorList>
            <person name="Parkin I.A."/>
            <person name="Koh C."/>
            <person name="Tang H."/>
            <person name="Robinson S.J."/>
            <person name="Kagale S."/>
            <person name="Clarke W.E."/>
            <person name="Town C.D."/>
            <person name="Nixon J."/>
            <person name="Krishnakumar V."/>
            <person name="Bidwell S.L."/>
            <person name="Denoeud F."/>
            <person name="Belcram H."/>
            <person name="Links M.G."/>
            <person name="Just J."/>
            <person name="Clarke C."/>
            <person name="Bender T."/>
            <person name="Huebert T."/>
            <person name="Mason A.S."/>
            <person name="Pires J.C."/>
            <person name="Barker G."/>
            <person name="Moore J."/>
            <person name="Walley P.G."/>
            <person name="Manoli S."/>
            <person name="Batley J."/>
            <person name="Edwards D."/>
            <person name="Nelson M.N."/>
            <person name="Wang X."/>
            <person name="Paterson A.H."/>
            <person name="King G."/>
            <person name="Bancroft I."/>
            <person name="Chalhoub B."/>
            <person name="Sharpe A.G."/>
        </authorList>
    </citation>
    <scope>NUCLEOTIDE SEQUENCE</scope>
    <source>
        <strain evidence="4 5">cv. TO1000</strain>
    </source>
</reference>
<dbReference type="PANTHER" id="PTHR22835:SF601">
    <property type="entry name" value="GENOME ASSEMBLY, CHROMOSOME: A01"/>
    <property type="match status" value="1"/>
</dbReference>
<organism evidence="4 5">
    <name type="scientific">Brassica oleracea var. oleracea</name>
    <dbReference type="NCBI Taxonomy" id="109376"/>
    <lineage>
        <taxon>Eukaryota</taxon>
        <taxon>Viridiplantae</taxon>
        <taxon>Streptophyta</taxon>
        <taxon>Embryophyta</taxon>
        <taxon>Tracheophyta</taxon>
        <taxon>Spermatophyta</taxon>
        <taxon>Magnoliopsida</taxon>
        <taxon>eudicotyledons</taxon>
        <taxon>Gunneridae</taxon>
        <taxon>Pentapetalae</taxon>
        <taxon>rosids</taxon>
        <taxon>malvids</taxon>
        <taxon>Brassicales</taxon>
        <taxon>Brassicaceae</taxon>
        <taxon>Brassiceae</taxon>
        <taxon>Brassica</taxon>
    </lineage>
</organism>
<feature type="chain" id="PRO_5002268311" evidence="3">
    <location>
        <begin position="21"/>
        <end position="355"/>
    </location>
</feature>
<feature type="signal peptide" evidence="3">
    <location>
        <begin position="1"/>
        <end position="20"/>
    </location>
</feature>
<evidence type="ECO:0000313" key="4">
    <source>
        <dbReference type="EnsemblPlants" id="Bo1g151750.1"/>
    </source>
</evidence>
<name>A0A0D3AFJ7_BRAOL</name>
<evidence type="ECO:0000256" key="2">
    <source>
        <dbReference type="ARBA" id="ARBA00023180"/>
    </source>
</evidence>
<dbReference type="STRING" id="109376.A0A0D3AFJ7"/>